<evidence type="ECO:0000313" key="4">
    <source>
        <dbReference type="Proteomes" id="UP000039865"/>
    </source>
</evidence>
<evidence type="ECO:0000313" key="3">
    <source>
        <dbReference type="EMBL" id="CDW74880.1"/>
    </source>
</evidence>
<evidence type="ECO:0000256" key="2">
    <source>
        <dbReference type="ARBA" id="ARBA00023235"/>
    </source>
</evidence>
<keyword evidence="4" id="KW-1185">Reference proteome</keyword>
<dbReference type="PANTHER" id="PTHR48100">
    <property type="entry name" value="BROAD-SPECIFICITY PHOSPHATASE YOR283W-RELATED"/>
    <property type="match status" value="1"/>
</dbReference>
<sequence length="305" mass="35794">MENNTVQRKSSYLEDPENNIDLSSDDKFQFFLIRHGQTNFNVEYDKYKDNPERPEFLQLRTRVEFIDPPLNLTGLNQALKQRKIINQLNFLIVFVSPMIRACQTAIEMFAEHPNKNKIHFVLAPIIKEGLNCSNDLSHSIEYLYSLFGAHNKEKNYGIEFDFSFTYGGLFGEPRLWNAMMLTDLDAVKLLYKSVSHKSVSHAEINDQILKYMADSKYRRLEAHSMIFDRVQIFKEFVKRYVELHRKLDIHEKYAIVSHASFLRALSSSGVDQETGWLLDYQDFKNCEVKPWLNFQISQDQSINLV</sequence>
<keyword evidence="2" id="KW-0413">Isomerase</keyword>
<protein>
    <recommendedName>
        <fullName evidence="5">Phosphoglycerate mutase family protein</fullName>
    </recommendedName>
</protein>
<dbReference type="CDD" id="cd07067">
    <property type="entry name" value="HP_PGM_like"/>
    <property type="match status" value="1"/>
</dbReference>
<accession>A0A077ZYE5</accession>
<dbReference type="SUPFAM" id="SSF53254">
    <property type="entry name" value="Phosphoglycerate mutase-like"/>
    <property type="match status" value="1"/>
</dbReference>
<dbReference type="OMA" id="PEYLETW"/>
<dbReference type="Pfam" id="PF00300">
    <property type="entry name" value="His_Phos_1"/>
    <property type="match status" value="1"/>
</dbReference>
<dbReference type="OrthoDB" id="287184at2759"/>
<dbReference type="GO" id="GO:0016791">
    <property type="term" value="F:phosphatase activity"/>
    <property type="evidence" value="ECO:0007669"/>
    <property type="project" value="TreeGrafter"/>
</dbReference>
<dbReference type="GO" id="GO:0005737">
    <property type="term" value="C:cytoplasm"/>
    <property type="evidence" value="ECO:0007669"/>
    <property type="project" value="TreeGrafter"/>
</dbReference>
<dbReference type="Proteomes" id="UP000039865">
    <property type="component" value="Unassembled WGS sequence"/>
</dbReference>
<evidence type="ECO:0000256" key="1">
    <source>
        <dbReference type="ARBA" id="ARBA00023152"/>
    </source>
</evidence>
<dbReference type="PROSITE" id="PS00175">
    <property type="entry name" value="PG_MUTASE"/>
    <property type="match status" value="1"/>
</dbReference>
<reference evidence="3 4" key="1">
    <citation type="submission" date="2014-06" db="EMBL/GenBank/DDBJ databases">
        <authorList>
            <person name="Swart Estienne"/>
        </authorList>
    </citation>
    <scope>NUCLEOTIDE SEQUENCE [LARGE SCALE GENOMIC DNA]</scope>
    <source>
        <strain evidence="3 4">130c</strain>
    </source>
</reference>
<proteinExistence type="predicted"/>
<dbReference type="SMART" id="SM00855">
    <property type="entry name" value="PGAM"/>
    <property type="match status" value="1"/>
</dbReference>
<organism evidence="3 4">
    <name type="scientific">Stylonychia lemnae</name>
    <name type="common">Ciliate</name>
    <dbReference type="NCBI Taxonomy" id="5949"/>
    <lineage>
        <taxon>Eukaryota</taxon>
        <taxon>Sar</taxon>
        <taxon>Alveolata</taxon>
        <taxon>Ciliophora</taxon>
        <taxon>Intramacronucleata</taxon>
        <taxon>Spirotrichea</taxon>
        <taxon>Stichotrichia</taxon>
        <taxon>Sporadotrichida</taxon>
        <taxon>Oxytrichidae</taxon>
        <taxon>Stylonychinae</taxon>
        <taxon>Stylonychia</taxon>
    </lineage>
</organism>
<dbReference type="EMBL" id="CCKQ01003741">
    <property type="protein sequence ID" value="CDW74880.1"/>
    <property type="molecule type" value="Genomic_DNA"/>
</dbReference>
<dbReference type="Gene3D" id="3.40.50.1240">
    <property type="entry name" value="Phosphoglycerate mutase-like"/>
    <property type="match status" value="1"/>
</dbReference>
<dbReference type="InterPro" id="IPR050275">
    <property type="entry name" value="PGM_Phosphatase"/>
</dbReference>
<evidence type="ECO:0008006" key="5">
    <source>
        <dbReference type="Google" id="ProtNLM"/>
    </source>
</evidence>
<gene>
    <name evidence="3" type="primary">Contig16605.g17683</name>
    <name evidence="3" type="ORF">STYLEM_3864</name>
</gene>
<dbReference type="InParanoid" id="A0A077ZYE5"/>
<dbReference type="AlphaFoldDB" id="A0A077ZYE5"/>
<dbReference type="PANTHER" id="PTHR48100:SF1">
    <property type="entry name" value="HISTIDINE PHOSPHATASE FAMILY PROTEIN-RELATED"/>
    <property type="match status" value="1"/>
</dbReference>
<dbReference type="InterPro" id="IPR013078">
    <property type="entry name" value="His_Pase_superF_clade-1"/>
</dbReference>
<keyword evidence="1" id="KW-0324">Glycolysis</keyword>
<name>A0A077ZYE5_STYLE</name>
<dbReference type="InterPro" id="IPR001345">
    <property type="entry name" value="PG/BPGM_mutase_AS"/>
</dbReference>
<dbReference type="InterPro" id="IPR029033">
    <property type="entry name" value="His_PPase_superfam"/>
</dbReference>